<dbReference type="PIRSF" id="PIRSF016305">
    <property type="entry name" value="LCM_mtfrase"/>
    <property type="match status" value="1"/>
</dbReference>
<gene>
    <name evidence="11" type="ORF">SPAPADRAFT_59315</name>
</gene>
<accession>G3AJN0</accession>
<keyword evidence="5" id="KW-0489">Methyltransferase</keyword>
<evidence type="ECO:0000256" key="2">
    <source>
        <dbReference type="ARBA" id="ARBA00010703"/>
    </source>
</evidence>
<dbReference type="InParanoid" id="G3AJN0"/>
<dbReference type="STRING" id="619300.G3AJN0"/>
<dbReference type="EMBL" id="GL996500">
    <property type="protein sequence ID" value="EGW33931.1"/>
    <property type="molecule type" value="Genomic_DNA"/>
</dbReference>
<dbReference type="InterPro" id="IPR007213">
    <property type="entry name" value="Ppm1/Ppm2/Tcmp"/>
</dbReference>
<dbReference type="Gene3D" id="3.40.50.150">
    <property type="entry name" value="Vaccinia Virus protein VP39"/>
    <property type="match status" value="1"/>
</dbReference>
<evidence type="ECO:0000256" key="5">
    <source>
        <dbReference type="ARBA" id="ARBA00022603"/>
    </source>
</evidence>
<dbReference type="FunCoup" id="G3AJN0">
    <property type="interactions" value="544"/>
</dbReference>
<dbReference type="PANTHER" id="PTHR13600">
    <property type="entry name" value="LEUCINE CARBOXYL METHYLTRANSFERASE"/>
    <property type="match status" value="1"/>
</dbReference>
<reference evidence="11 12" key="1">
    <citation type="journal article" date="2011" name="Proc. Natl. Acad. Sci. U.S.A.">
        <title>Comparative genomics of xylose-fermenting fungi for enhanced biofuel production.</title>
        <authorList>
            <person name="Wohlbach D.J."/>
            <person name="Kuo A."/>
            <person name="Sato T.K."/>
            <person name="Potts K.M."/>
            <person name="Salamov A.A."/>
            <person name="LaButti K.M."/>
            <person name="Sun H."/>
            <person name="Clum A."/>
            <person name="Pangilinan J.L."/>
            <person name="Lindquist E.A."/>
            <person name="Lucas S."/>
            <person name="Lapidus A."/>
            <person name="Jin M."/>
            <person name="Gunawan C."/>
            <person name="Balan V."/>
            <person name="Dale B.E."/>
            <person name="Jeffries T.W."/>
            <person name="Zinkel R."/>
            <person name="Barry K.W."/>
            <person name="Grigoriev I.V."/>
            <person name="Gasch A.P."/>
        </authorList>
    </citation>
    <scope>NUCLEOTIDE SEQUENCE [LARGE SCALE GENOMIC DNA]</scope>
    <source>
        <strain evidence="12">NRRL Y-27907 / 11-Y1</strain>
    </source>
</reference>
<dbReference type="InterPro" id="IPR029063">
    <property type="entry name" value="SAM-dependent_MTases_sf"/>
</dbReference>
<evidence type="ECO:0000256" key="4">
    <source>
        <dbReference type="ARBA" id="ARBA00017497"/>
    </source>
</evidence>
<organism evidence="12">
    <name type="scientific">Spathaspora passalidarum (strain NRRL Y-27907 / 11-Y1)</name>
    <dbReference type="NCBI Taxonomy" id="619300"/>
    <lineage>
        <taxon>Eukaryota</taxon>
        <taxon>Fungi</taxon>
        <taxon>Dikarya</taxon>
        <taxon>Ascomycota</taxon>
        <taxon>Saccharomycotina</taxon>
        <taxon>Pichiomycetes</taxon>
        <taxon>Debaryomycetaceae</taxon>
        <taxon>Spathaspora</taxon>
    </lineage>
</organism>
<dbReference type="SUPFAM" id="SSF53335">
    <property type="entry name" value="S-adenosyl-L-methionine-dependent methyltransferases"/>
    <property type="match status" value="1"/>
</dbReference>
<evidence type="ECO:0000256" key="10">
    <source>
        <dbReference type="PIRSR" id="PIRSR016305-1"/>
    </source>
</evidence>
<keyword evidence="6" id="KW-0808">Transferase</keyword>
<feature type="binding site" evidence="10">
    <location>
        <position position="83"/>
    </location>
    <ligand>
        <name>S-adenosyl-L-methionine</name>
        <dbReference type="ChEBI" id="CHEBI:59789"/>
    </ligand>
</feature>
<dbReference type="GO" id="GO:0018423">
    <property type="term" value="F:protein C-terminal leucine carboxyl O-methyltransferase activity"/>
    <property type="evidence" value="ECO:0007669"/>
    <property type="project" value="UniProtKB-EC"/>
</dbReference>
<dbReference type="GO" id="GO:0032259">
    <property type="term" value="P:methylation"/>
    <property type="evidence" value="ECO:0007669"/>
    <property type="project" value="UniProtKB-KW"/>
</dbReference>
<dbReference type="Pfam" id="PF04072">
    <property type="entry name" value="LCM"/>
    <property type="match status" value="1"/>
</dbReference>
<dbReference type="RefSeq" id="XP_007373515.1">
    <property type="nucleotide sequence ID" value="XM_007373453.1"/>
</dbReference>
<name>G3AJN0_SPAPN</name>
<evidence type="ECO:0000256" key="6">
    <source>
        <dbReference type="ARBA" id="ARBA00022679"/>
    </source>
</evidence>
<dbReference type="AlphaFoldDB" id="G3AJN0"/>
<evidence type="ECO:0000313" key="11">
    <source>
        <dbReference type="EMBL" id="EGW33931.1"/>
    </source>
</evidence>
<evidence type="ECO:0000313" key="12">
    <source>
        <dbReference type="Proteomes" id="UP000000709"/>
    </source>
</evidence>
<dbReference type="Proteomes" id="UP000000709">
    <property type="component" value="Unassembled WGS sequence"/>
</dbReference>
<dbReference type="OMA" id="FITECVM"/>
<dbReference type="EC" id="2.1.1.233" evidence="3"/>
<comment type="catalytic activity">
    <reaction evidence="1">
        <text>[phosphatase 2A protein]-C-terminal L-leucine + S-adenosyl-L-methionine = [phosphatase 2A protein]-C-terminal L-leucine methyl ester + S-adenosyl-L-homocysteine</text>
        <dbReference type="Rhea" id="RHEA:48544"/>
        <dbReference type="Rhea" id="RHEA-COMP:12134"/>
        <dbReference type="Rhea" id="RHEA-COMP:12135"/>
        <dbReference type="ChEBI" id="CHEBI:57856"/>
        <dbReference type="ChEBI" id="CHEBI:59789"/>
        <dbReference type="ChEBI" id="CHEBI:90516"/>
        <dbReference type="ChEBI" id="CHEBI:90517"/>
        <dbReference type="EC" id="2.1.1.233"/>
    </reaction>
</comment>
<dbReference type="HOGENOM" id="CLU_031312_1_0_1"/>
<dbReference type="KEGG" id="spaa:SPAPADRAFT_59315"/>
<proteinExistence type="inferred from homology"/>
<dbReference type="eggNOG" id="KOG2918">
    <property type="taxonomic scope" value="Eukaryota"/>
</dbReference>
<keyword evidence="12" id="KW-1185">Reference proteome</keyword>
<feature type="binding site" evidence="10">
    <location>
        <position position="211"/>
    </location>
    <ligand>
        <name>S-adenosyl-L-methionine</name>
        <dbReference type="ChEBI" id="CHEBI:59789"/>
    </ligand>
</feature>
<feature type="non-terminal residue" evidence="11">
    <location>
        <position position="264"/>
    </location>
</feature>
<feature type="binding site" evidence="10">
    <location>
        <position position="107"/>
    </location>
    <ligand>
        <name>S-adenosyl-L-methionine</name>
        <dbReference type="ChEBI" id="CHEBI:59789"/>
    </ligand>
</feature>
<evidence type="ECO:0000256" key="7">
    <source>
        <dbReference type="ARBA" id="ARBA00022691"/>
    </source>
</evidence>
<protein>
    <recommendedName>
        <fullName evidence="4">Leucine carboxyl methyltransferase 1</fullName>
        <ecNumber evidence="3">2.1.1.233</ecNumber>
    </recommendedName>
    <alternativeName>
        <fullName evidence="8">Protein phosphatase methyltransferase 1</fullName>
    </alternativeName>
    <alternativeName>
        <fullName evidence="9">[Phosphatase 2A protein]-leucine-carboxy methyltransferase 1</fullName>
    </alternativeName>
</protein>
<feature type="binding site" evidence="10">
    <location>
        <begin position="186"/>
        <end position="187"/>
    </location>
    <ligand>
        <name>S-adenosyl-L-methionine</name>
        <dbReference type="ChEBI" id="CHEBI:59789"/>
    </ligand>
</feature>
<evidence type="ECO:0000256" key="3">
    <source>
        <dbReference type="ARBA" id="ARBA00012834"/>
    </source>
</evidence>
<sequence length="264" mass="30292">MLSPKDKQDKLIRATDLDALSCRNSINIKSYLTPNDIYIPKLIESYRQNLQYCYGYTNLSSSRALHLFNDRKLPLINRGTYLRTKAIDNIVQGFIEELDKCQIVSLGSGSDTRAFSILNKYSNVIYHEIDFPESVKIKKLAIYNDDELRKTVGLGSDTIPMIKSRDEFVQLDCDLQTSRYHLHGIDIRTWKDNKTPFAHFDSNLPTLVISECSLCYLAPDEYENTINYLTGISKNLISFIIYEPMSLNDSFGLTMTKNLLDRGL</sequence>
<dbReference type="GeneID" id="18872862"/>
<evidence type="ECO:0000256" key="9">
    <source>
        <dbReference type="ARBA" id="ARBA00032526"/>
    </source>
</evidence>
<evidence type="ECO:0000256" key="1">
    <source>
        <dbReference type="ARBA" id="ARBA00000724"/>
    </source>
</evidence>
<dbReference type="InterPro" id="IPR016651">
    <property type="entry name" value="LCMT1"/>
</dbReference>
<evidence type="ECO:0000256" key="8">
    <source>
        <dbReference type="ARBA" id="ARBA00029681"/>
    </source>
</evidence>
<dbReference type="PANTHER" id="PTHR13600:SF21">
    <property type="entry name" value="LEUCINE CARBOXYL METHYLTRANSFERASE 1"/>
    <property type="match status" value="1"/>
</dbReference>
<comment type="similarity">
    <text evidence="2">Belongs to the methyltransferase superfamily. LCMT family.</text>
</comment>
<keyword evidence="7 10" id="KW-0949">S-adenosyl-L-methionine</keyword>
<dbReference type="OrthoDB" id="203237at2759"/>